<dbReference type="KEGG" id="ngr:NAEGRDRAFT_68468"/>
<gene>
    <name evidence="2" type="ORF">NAEGRDRAFT_68468</name>
</gene>
<sequence length="178" mass="20752">MSEMLKSLIGDDDYDSYDEDDDEDDHQLSGDDVNDEEELPNNESSYIENKEEIEKNITLKVLSEKNKTRKKKFKLSSSSSTGEDRSKMNQVQIMTMTEEEIQDYQNLKLYGIEGPKLKKQEEVNEEVNFKLDVLQSSKMFFEDVDPSVVTIYTGSKAHETQFHYVTCKWYDLMLEKGI</sequence>
<dbReference type="Proteomes" id="UP000006671">
    <property type="component" value="Unassembled WGS sequence"/>
</dbReference>
<protein>
    <submittedName>
        <fullName evidence="2">Predicted protein</fullName>
    </submittedName>
</protein>
<dbReference type="AlphaFoldDB" id="D2VHW4"/>
<dbReference type="OrthoDB" id="10619052at2759"/>
<dbReference type="InParanoid" id="D2VHW4"/>
<evidence type="ECO:0000313" key="2">
    <source>
        <dbReference type="EMBL" id="EFC43664.1"/>
    </source>
</evidence>
<name>D2VHW4_NAEGR</name>
<keyword evidence="3" id="KW-1185">Reference proteome</keyword>
<dbReference type="VEuPathDB" id="AmoebaDB:NAEGRDRAFT_68468"/>
<feature type="region of interest" description="Disordered" evidence="1">
    <location>
        <begin position="1"/>
        <end position="50"/>
    </location>
</feature>
<dbReference type="RefSeq" id="XP_002676408.1">
    <property type="nucleotide sequence ID" value="XM_002676362.1"/>
</dbReference>
<dbReference type="GeneID" id="8863291"/>
<reference evidence="2 3" key="1">
    <citation type="journal article" date="2010" name="Cell">
        <title>The genome of Naegleria gruberi illuminates early eukaryotic versatility.</title>
        <authorList>
            <person name="Fritz-Laylin L.K."/>
            <person name="Prochnik S.E."/>
            <person name="Ginger M.L."/>
            <person name="Dacks J.B."/>
            <person name="Carpenter M.L."/>
            <person name="Field M.C."/>
            <person name="Kuo A."/>
            <person name="Paredez A."/>
            <person name="Chapman J."/>
            <person name="Pham J."/>
            <person name="Shu S."/>
            <person name="Neupane R."/>
            <person name="Cipriano M."/>
            <person name="Mancuso J."/>
            <person name="Tu H."/>
            <person name="Salamov A."/>
            <person name="Lindquist E."/>
            <person name="Shapiro H."/>
            <person name="Lucas S."/>
            <person name="Grigoriev I.V."/>
            <person name="Cande W.Z."/>
            <person name="Fulton C."/>
            <person name="Rokhsar D.S."/>
            <person name="Dawson S.C."/>
        </authorList>
    </citation>
    <scope>NUCLEOTIDE SEQUENCE [LARGE SCALE GENOMIC DNA]</scope>
    <source>
        <strain evidence="2 3">NEG-M</strain>
    </source>
</reference>
<evidence type="ECO:0000313" key="3">
    <source>
        <dbReference type="Proteomes" id="UP000006671"/>
    </source>
</evidence>
<proteinExistence type="predicted"/>
<dbReference type="EMBL" id="GG738872">
    <property type="protein sequence ID" value="EFC43664.1"/>
    <property type="molecule type" value="Genomic_DNA"/>
</dbReference>
<feature type="compositionally biased region" description="Acidic residues" evidence="1">
    <location>
        <begin position="10"/>
        <end position="25"/>
    </location>
</feature>
<organism evidence="3">
    <name type="scientific">Naegleria gruberi</name>
    <name type="common">Amoeba</name>
    <dbReference type="NCBI Taxonomy" id="5762"/>
    <lineage>
        <taxon>Eukaryota</taxon>
        <taxon>Discoba</taxon>
        <taxon>Heterolobosea</taxon>
        <taxon>Tetramitia</taxon>
        <taxon>Eutetramitia</taxon>
        <taxon>Vahlkampfiidae</taxon>
        <taxon>Naegleria</taxon>
    </lineage>
</organism>
<evidence type="ECO:0000256" key="1">
    <source>
        <dbReference type="SAM" id="MobiDB-lite"/>
    </source>
</evidence>
<feature type="region of interest" description="Disordered" evidence="1">
    <location>
        <begin position="67"/>
        <end position="89"/>
    </location>
</feature>
<accession>D2VHW4</accession>